<evidence type="ECO:0000256" key="2">
    <source>
        <dbReference type="ARBA" id="ARBA00010992"/>
    </source>
</evidence>
<feature type="transmembrane region" description="Helical" evidence="8">
    <location>
        <begin position="329"/>
        <end position="350"/>
    </location>
</feature>
<evidence type="ECO:0000313" key="11">
    <source>
        <dbReference type="Proteomes" id="UP001303373"/>
    </source>
</evidence>
<gene>
    <name evidence="10" type="ORF">R9X50_00192500</name>
</gene>
<keyword evidence="5 8" id="KW-1133">Transmembrane helix</keyword>
<feature type="transmembrane region" description="Helical" evidence="8">
    <location>
        <begin position="291"/>
        <end position="313"/>
    </location>
</feature>
<dbReference type="FunFam" id="1.20.1250.20:FF:000134">
    <property type="entry name" value="MFS sugar transporter protein"/>
    <property type="match status" value="1"/>
</dbReference>
<keyword evidence="4 8" id="KW-0812">Transmembrane</keyword>
<reference evidence="10 11" key="1">
    <citation type="submission" date="2023-11" db="EMBL/GenBank/DDBJ databases">
        <title>An acidophilic fungus is an integral part of prey digestion in a carnivorous sundew plant.</title>
        <authorList>
            <person name="Tsai I.J."/>
        </authorList>
    </citation>
    <scope>NUCLEOTIDE SEQUENCE [LARGE SCALE GENOMIC DNA]</scope>
    <source>
        <strain evidence="10">169a</strain>
    </source>
</reference>
<evidence type="ECO:0000313" key="10">
    <source>
        <dbReference type="EMBL" id="WPG99114.1"/>
    </source>
</evidence>
<evidence type="ECO:0000259" key="9">
    <source>
        <dbReference type="PROSITE" id="PS50850"/>
    </source>
</evidence>
<accession>A0AAQ3R8K5</accession>
<feature type="domain" description="Major facilitator superfamily (MFS) profile" evidence="9">
    <location>
        <begin position="43"/>
        <end position="481"/>
    </location>
</feature>
<evidence type="ECO:0000256" key="3">
    <source>
        <dbReference type="ARBA" id="ARBA00022448"/>
    </source>
</evidence>
<keyword evidence="11" id="KW-1185">Reference proteome</keyword>
<dbReference type="InterPro" id="IPR005829">
    <property type="entry name" value="Sugar_transporter_CS"/>
</dbReference>
<dbReference type="NCBIfam" id="TIGR00879">
    <property type="entry name" value="SP"/>
    <property type="match status" value="1"/>
</dbReference>
<dbReference type="InterPro" id="IPR005828">
    <property type="entry name" value="MFS_sugar_transport-like"/>
</dbReference>
<dbReference type="Proteomes" id="UP001303373">
    <property type="component" value="Chromosome 3"/>
</dbReference>
<sequence>MDNTEKIEVAALEDFEGLTLADVTPKLEKWWFLYPNLLKLNFLLLCAFLAQFTCGFDGSMLNGMQALPSWQTQFDHPSGANLGALVNAIVFGVLASLFVSSQLCEKFGRRLPVTIGTALVVVGSALQGGAQNFGMFFAGRFVIGFGTGIVAVAAPQLMTECAYPTQRGKLVSLYMTQWVVGYLVAAWITYGTFKMNSTWSWRLPSLLQGVPAGFQMVVSLFAPESPRWLISKDRSEEALEMLAKYHANGDRTSRLVRFEMLEIQATLEEEKAQNVSRWIDFVRTAGARKRFWILLFIGYAVQLSGLGLTGYYLSEILDSIGITAPETKLLINAIVSVWQLCCSVTFALLIDRVGRRGLITFGISVMLVVFLIWTVCSALNQQRDFKDHPLAIAVVAMIFLFQLGYQPLAISSVPYVVEISTFSLRSKTAMLFQFCGYTASLYNGFVNPIALENVGWRYYIFAVVILAVECAFAWWYLPETKGLGLEEIGSIFDGDELLTGVDAISKRRQELYDAGGLHKRKGGVEYVESETKGV</sequence>
<dbReference type="InterPro" id="IPR020846">
    <property type="entry name" value="MFS_dom"/>
</dbReference>
<dbReference type="EMBL" id="CP138582">
    <property type="protein sequence ID" value="WPG99114.1"/>
    <property type="molecule type" value="Genomic_DNA"/>
</dbReference>
<evidence type="ECO:0000256" key="1">
    <source>
        <dbReference type="ARBA" id="ARBA00004141"/>
    </source>
</evidence>
<dbReference type="PANTHER" id="PTHR48022">
    <property type="entry name" value="PLASTIDIC GLUCOSE TRANSPORTER 4"/>
    <property type="match status" value="1"/>
</dbReference>
<evidence type="ECO:0000256" key="7">
    <source>
        <dbReference type="RuleBase" id="RU003346"/>
    </source>
</evidence>
<comment type="similarity">
    <text evidence="2 7">Belongs to the major facilitator superfamily. Sugar transporter (TC 2.A.1.1) family.</text>
</comment>
<keyword evidence="6 8" id="KW-0472">Membrane</keyword>
<protein>
    <submittedName>
        <fullName evidence="10">General substrate transporter</fullName>
    </submittedName>
</protein>
<feature type="transmembrane region" description="Helical" evidence="8">
    <location>
        <begin position="357"/>
        <end position="380"/>
    </location>
</feature>
<evidence type="ECO:0000256" key="5">
    <source>
        <dbReference type="ARBA" id="ARBA00022989"/>
    </source>
</evidence>
<feature type="transmembrane region" description="Helical" evidence="8">
    <location>
        <begin position="456"/>
        <end position="477"/>
    </location>
</feature>
<dbReference type="GO" id="GO:0016020">
    <property type="term" value="C:membrane"/>
    <property type="evidence" value="ECO:0007669"/>
    <property type="project" value="UniProtKB-SubCell"/>
</dbReference>
<evidence type="ECO:0000256" key="6">
    <source>
        <dbReference type="ARBA" id="ARBA00023136"/>
    </source>
</evidence>
<dbReference type="PROSITE" id="PS50850">
    <property type="entry name" value="MFS"/>
    <property type="match status" value="1"/>
</dbReference>
<evidence type="ECO:0000256" key="4">
    <source>
        <dbReference type="ARBA" id="ARBA00022692"/>
    </source>
</evidence>
<dbReference type="InterPro" id="IPR003663">
    <property type="entry name" value="Sugar/inositol_transpt"/>
</dbReference>
<dbReference type="InterPro" id="IPR036259">
    <property type="entry name" value="MFS_trans_sf"/>
</dbReference>
<dbReference type="InterPro" id="IPR050360">
    <property type="entry name" value="MFS_Sugar_Transporters"/>
</dbReference>
<proteinExistence type="inferred from homology"/>
<organism evidence="10 11">
    <name type="scientific">Acrodontium crateriforme</name>
    <dbReference type="NCBI Taxonomy" id="150365"/>
    <lineage>
        <taxon>Eukaryota</taxon>
        <taxon>Fungi</taxon>
        <taxon>Dikarya</taxon>
        <taxon>Ascomycota</taxon>
        <taxon>Pezizomycotina</taxon>
        <taxon>Dothideomycetes</taxon>
        <taxon>Dothideomycetidae</taxon>
        <taxon>Mycosphaerellales</taxon>
        <taxon>Teratosphaeriaceae</taxon>
        <taxon>Acrodontium</taxon>
    </lineage>
</organism>
<dbReference type="SUPFAM" id="SSF103473">
    <property type="entry name" value="MFS general substrate transporter"/>
    <property type="match status" value="1"/>
</dbReference>
<dbReference type="Pfam" id="PF00083">
    <property type="entry name" value="Sugar_tr"/>
    <property type="match status" value="1"/>
</dbReference>
<dbReference type="Gene3D" id="1.20.1250.20">
    <property type="entry name" value="MFS general substrate transporter like domains"/>
    <property type="match status" value="1"/>
</dbReference>
<dbReference type="PANTHER" id="PTHR48022:SF24">
    <property type="entry name" value="HEXOSE TRANSPORTER PROTEIN (AFU_ORTHOLOGUE AFUA_8G04480)"/>
    <property type="match status" value="1"/>
</dbReference>
<keyword evidence="3 7" id="KW-0813">Transport</keyword>
<feature type="transmembrane region" description="Helical" evidence="8">
    <location>
        <begin position="429"/>
        <end position="450"/>
    </location>
</feature>
<evidence type="ECO:0000256" key="8">
    <source>
        <dbReference type="SAM" id="Phobius"/>
    </source>
</evidence>
<dbReference type="GO" id="GO:0005351">
    <property type="term" value="F:carbohydrate:proton symporter activity"/>
    <property type="evidence" value="ECO:0007669"/>
    <property type="project" value="TreeGrafter"/>
</dbReference>
<dbReference type="AlphaFoldDB" id="A0AAQ3R8K5"/>
<name>A0AAQ3R8K5_9PEZI</name>
<feature type="transmembrane region" description="Helical" evidence="8">
    <location>
        <begin position="170"/>
        <end position="193"/>
    </location>
</feature>
<feature type="transmembrane region" description="Helical" evidence="8">
    <location>
        <begin position="80"/>
        <end position="99"/>
    </location>
</feature>
<feature type="transmembrane region" description="Helical" evidence="8">
    <location>
        <begin position="136"/>
        <end position="158"/>
    </location>
</feature>
<dbReference type="PROSITE" id="PS00217">
    <property type="entry name" value="SUGAR_TRANSPORT_2"/>
    <property type="match status" value="1"/>
</dbReference>
<comment type="subcellular location">
    <subcellularLocation>
        <location evidence="1">Membrane</location>
        <topology evidence="1">Multi-pass membrane protein</topology>
    </subcellularLocation>
</comment>
<feature type="transmembrane region" description="Helical" evidence="8">
    <location>
        <begin position="392"/>
        <end position="417"/>
    </location>
</feature>
<feature type="transmembrane region" description="Helical" evidence="8">
    <location>
        <begin position="40"/>
        <end position="60"/>
    </location>
</feature>